<evidence type="ECO:0000313" key="3">
    <source>
        <dbReference type="Proteomes" id="UP000593979"/>
    </source>
</evidence>
<keyword evidence="1" id="KW-0472">Membrane</keyword>
<protein>
    <submittedName>
        <fullName evidence="2">Uncharacterized protein</fullName>
    </submittedName>
</protein>
<keyword evidence="1" id="KW-0812">Transmembrane</keyword>
<dbReference type="Proteomes" id="UP000593979">
    <property type="component" value="Segment"/>
</dbReference>
<evidence type="ECO:0000313" key="2">
    <source>
        <dbReference type="EMBL" id="QOR58793.1"/>
    </source>
</evidence>
<dbReference type="RefSeq" id="YP_010110951.1">
    <property type="nucleotide sequence ID" value="NC_055876.1"/>
</dbReference>
<keyword evidence="1" id="KW-1133">Transmembrane helix</keyword>
<dbReference type="KEGG" id="vg:65129274"/>
<accession>A0A7M1RWJ5</accession>
<organism evidence="2 3">
    <name type="scientific">uncultured phage cr11_1</name>
    <dbReference type="NCBI Taxonomy" id="2772067"/>
    <lineage>
        <taxon>Viruses</taxon>
        <taxon>Duplodnaviria</taxon>
        <taxon>Heunggongvirae</taxon>
        <taxon>Uroviricota</taxon>
        <taxon>Caudoviricetes</taxon>
        <taxon>Crassvirales</taxon>
        <taxon>Intestiviridae</taxon>
        <taxon>Crudevirinae</taxon>
        <taxon>Delmidovirus</taxon>
        <taxon>Delmidovirus splanchnicus</taxon>
    </lineage>
</organism>
<name>A0A7M1RWJ5_9CAUD</name>
<dbReference type="GeneID" id="65129274"/>
<proteinExistence type="predicted"/>
<feature type="transmembrane region" description="Helical" evidence="1">
    <location>
        <begin position="51"/>
        <end position="68"/>
    </location>
</feature>
<reference evidence="2 3" key="1">
    <citation type="submission" date="2020-07" db="EMBL/GenBank/DDBJ databases">
        <title>Taxonomic proposal: Crassvirales, a new order of highly abundant and diverse bacterial viruses.</title>
        <authorList>
            <person name="Shkoporov A.N."/>
            <person name="Stockdale S.R."/>
            <person name="Guerin E."/>
            <person name="Ross R.P."/>
            <person name="Hill C."/>
        </authorList>
    </citation>
    <scope>NUCLEOTIDE SEQUENCE [LARGE SCALE GENOMIC DNA]</scope>
</reference>
<sequence length="109" mass="12337">MNYLDTIINQILSNFDFAYMLIVNVLCFILIKIHDYLNGDGCKVPTWNKRLYLVISIVVIGAIYQDAGEIKTTVLVNSAILAPVFWSWIAAPILHKFGITYKQADDALK</sequence>
<feature type="transmembrane region" description="Helical" evidence="1">
    <location>
        <begin position="12"/>
        <end position="31"/>
    </location>
</feature>
<dbReference type="EMBL" id="MT774383">
    <property type="protein sequence ID" value="QOR58793.1"/>
    <property type="molecule type" value="Genomic_DNA"/>
</dbReference>
<feature type="transmembrane region" description="Helical" evidence="1">
    <location>
        <begin position="74"/>
        <end position="94"/>
    </location>
</feature>
<keyword evidence="3" id="KW-1185">Reference proteome</keyword>
<evidence type="ECO:0000256" key="1">
    <source>
        <dbReference type="SAM" id="Phobius"/>
    </source>
</evidence>